<feature type="transmembrane region" description="Helical" evidence="7">
    <location>
        <begin position="251"/>
        <end position="273"/>
    </location>
</feature>
<dbReference type="Pfam" id="PF20684">
    <property type="entry name" value="Fung_rhodopsin"/>
    <property type="match status" value="1"/>
</dbReference>
<comment type="subcellular location">
    <subcellularLocation>
        <location evidence="1">Membrane</location>
        <topology evidence="1">Multi-pass membrane protein</topology>
    </subcellularLocation>
</comment>
<feature type="transmembrane region" description="Helical" evidence="7">
    <location>
        <begin position="101"/>
        <end position="121"/>
    </location>
</feature>
<evidence type="ECO:0000313" key="10">
    <source>
        <dbReference type="Proteomes" id="UP000799779"/>
    </source>
</evidence>
<accession>A0A6A5WV82</accession>
<organism evidence="9 10">
    <name type="scientific">Amniculicola lignicola CBS 123094</name>
    <dbReference type="NCBI Taxonomy" id="1392246"/>
    <lineage>
        <taxon>Eukaryota</taxon>
        <taxon>Fungi</taxon>
        <taxon>Dikarya</taxon>
        <taxon>Ascomycota</taxon>
        <taxon>Pezizomycotina</taxon>
        <taxon>Dothideomycetes</taxon>
        <taxon>Pleosporomycetidae</taxon>
        <taxon>Pleosporales</taxon>
        <taxon>Amniculicolaceae</taxon>
        <taxon>Amniculicola</taxon>
    </lineage>
</organism>
<name>A0A6A5WV82_9PLEO</name>
<keyword evidence="4 7" id="KW-0472">Membrane</keyword>
<evidence type="ECO:0000256" key="3">
    <source>
        <dbReference type="ARBA" id="ARBA00022989"/>
    </source>
</evidence>
<keyword evidence="10" id="KW-1185">Reference proteome</keyword>
<sequence>MEAPVPPSIAKQQLQQDVCVGVSTAMTAVSFLLVALRMYCRGILVHNIGKDDWMMLVAMFFTIGYLVEIYVLRDNGMGFSGLLLQLDQMLALIKTTLAVEITYYIIVYAIKVSILMFYLRIAVNKRFQLACNLTIYFLTVFMVVCVVVCIVQCIPLHKMWDLTGLVQGHCINTTAFFYFTSSFNILTDIFIIALPIKTLLSIQRPGREKFALVFVFGLGVFSTIASIVRLHSIRIYTESTDPFYDAASINLWSQIEVNIGIWCASIPALKALLVAKRNRNGTTAAGSAGYKYHSRDKSGVASAKLGLSTNGSGSKSTRVTDEEYGLSPIEKAITRPIGGVGGIRKETEVEVESQRSGSEERIVGAWGGRV</sequence>
<protein>
    <submittedName>
        <fullName evidence="9">Integral membrane protein</fullName>
    </submittedName>
</protein>
<dbReference type="OrthoDB" id="5329176at2759"/>
<feature type="transmembrane region" description="Helical" evidence="7">
    <location>
        <begin position="20"/>
        <end position="40"/>
    </location>
</feature>
<feature type="domain" description="Rhodopsin" evidence="8">
    <location>
        <begin position="36"/>
        <end position="273"/>
    </location>
</feature>
<dbReference type="InterPro" id="IPR052337">
    <property type="entry name" value="SAT4-like"/>
</dbReference>
<evidence type="ECO:0000256" key="6">
    <source>
        <dbReference type="SAM" id="MobiDB-lite"/>
    </source>
</evidence>
<evidence type="ECO:0000256" key="7">
    <source>
        <dbReference type="SAM" id="Phobius"/>
    </source>
</evidence>
<feature type="transmembrane region" description="Helical" evidence="7">
    <location>
        <begin position="52"/>
        <end position="72"/>
    </location>
</feature>
<reference evidence="9" key="1">
    <citation type="journal article" date="2020" name="Stud. Mycol.">
        <title>101 Dothideomycetes genomes: a test case for predicting lifestyles and emergence of pathogens.</title>
        <authorList>
            <person name="Haridas S."/>
            <person name="Albert R."/>
            <person name="Binder M."/>
            <person name="Bloem J."/>
            <person name="Labutti K."/>
            <person name="Salamov A."/>
            <person name="Andreopoulos B."/>
            <person name="Baker S."/>
            <person name="Barry K."/>
            <person name="Bills G."/>
            <person name="Bluhm B."/>
            <person name="Cannon C."/>
            <person name="Castanera R."/>
            <person name="Culley D."/>
            <person name="Daum C."/>
            <person name="Ezra D."/>
            <person name="Gonzalez J."/>
            <person name="Henrissat B."/>
            <person name="Kuo A."/>
            <person name="Liang C."/>
            <person name="Lipzen A."/>
            <person name="Lutzoni F."/>
            <person name="Magnuson J."/>
            <person name="Mondo S."/>
            <person name="Nolan M."/>
            <person name="Ohm R."/>
            <person name="Pangilinan J."/>
            <person name="Park H.-J."/>
            <person name="Ramirez L."/>
            <person name="Alfaro M."/>
            <person name="Sun H."/>
            <person name="Tritt A."/>
            <person name="Yoshinaga Y."/>
            <person name="Zwiers L.-H."/>
            <person name="Turgeon B."/>
            <person name="Goodwin S."/>
            <person name="Spatafora J."/>
            <person name="Crous P."/>
            <person name="Grigoriev I."/>
        </authorList>
    </citation>
    <scope>NUCLEOTIDE SEQUENCE</scope>
    <source>
        <strain evidence="9">CBS 123094</strain>
    </source>
</reference>
<gene>
    <name evidence="9" type="ORF">P154DRAFT_432764</name>
</gene>
<feature type="transmembrane region" description="Helical" evidence="7">
    <location>
        <begin position="133"/>
        <end position="157"/>
    </location>
</feature>
<dbReference type="Proteomes" id="UP000799779">
    <property type="component" value="Unassembled WGS sequence"/>
</dbReference>
<keyword evidence="3 7" id="KW-1133">Transmembrane helix</keyword>
<evidence type="ECO:0000256" key="1">
    <source>
        <dbReference type="ARBA" id="ARBA00004141"/>
    </source>
</evidence>
<evidence type="ECO:0000256" key="4">
    <source>
        <dbReference type="ARBA" id="ARBA00023136"/>
    </source>
</evidence>
<feature type="transmembrane region" description="Helical" evidence="7">
    <location>
        <begin position="177"/>
        <end position="198"/>
    </location>
</feature>
<dbReference type="PANTHER" id="PTHR33048:SF123">
    <property type="entry name" value="INTEGRAL MEMBRANE PROTEIN"/>
    <property type="match status" value="1"/>
</dbReference>
<dbReference type="EMBL" id="ML977582">
    <property type="protein sequence ID" value="KAF2001516.1"/>
    <property type="molecule type" value="Genomic_DNA"/>
</dbReference>
<keyword evidence="2 7" id="KW-0812">Transmembrane</keyword>
<evidence type="ECO:0000313" key="9">
    <source>
        <dbReference type="EMBL" id="KAF2001516.1"/>
    </source>
</evidence>
<evidence type="ECO:0000256" key="5">
    <source>
        <dbReference type="ARBA" id="ARBA00038359"/>
    </source>
</evidence>
<evidence type="ECO:0000259" key="8">
    <source>
        <dbReference type="Pfam" id="PF20684"/>
    </source>
</evidence>
<evidence type="ECO:0000256" key="2">
    <source>
        <dbReference type="ARBA" id="ARBA00022692"/>
    </source>
</evidence>
<dbReference type="AlphaFoldDB" id="A0A6A5WV82"/>
<dbReference type="InterPro" id="IPR049326">
    <property type="entry name" value="Rhodopsin_dom_fungi"/>
</dbReference>
<dbReference type="PANTHER" id="PTHR33048">
    <property type="entry name" value="PTH11-LIKE INTEGRAL MEMBRANE PROTEIN (AFU_ORTHOLOGUE AFUA_5G11245)"/>
    <property type="match status" value="1"/>
</dbReference>
<comment type="similarity">
    <text evidence="5">Belongs to the SAT4 family.</text>
</comment>
<proteinExistence type="inferred from homology"/>
<feature type="transmembrane region" description="Helical" evidence="7">
    <location>
        <begin position="210"/>
        <end position="231"/>
    </location>
</feature>
<feature type="region of interest" description="Disordered" evidence="6">
    <location>
        <begin position="348"/>
        <end position="370"/>
    </location>
</feature>
<dbReference type="GO" id="GO:0016020">
    <property type="term" value="C:membrane"/>
    <property type="evidence" value="ECO:0007669"/>
    <property type="project" value="UniProtKB-SubCell"/>
</dbReference>